<accession>A0A8H7D9K4</accession>
<keyword evidence="2" id="KW-1185">Reference proteome</keyword>
<gene>
    <name evidence="1" type="ORF">MSAN_00795100</name>
</gene>
<comment type="caution">
    <text evidence="1">The sequence shown here is derived from an EMBL/GenBank/DDBJ whole genome shotgun (WGS) entry which is preliminary data.</text>
</comment>
<organism evidence="1 2">
    <name type="scientific">Mycena sanguinolenta</name>
    <dbReference type="NCBI Taxonomy" id="230812"/>
    <lineage>
        <taxon>Eukaryota</taxon>
        <taxon>Fungi</taxon>
        <taxon>Dikarya</taxon>
        <taxon>Basidiomycota</taxon>
        <taxon>Agaricomycotina</taxon>
        <taxon>Agaricomycetes</taxon>
        <taxon>Agaricomycetidae</taxon>
        <taxon>Agaricales</taxon>
        <taxon>Marasmiineae</taxon>
        <taxon>Mycenaceae</taxon>
        <taxon>Mycena</taxon>
    </lineage>
</organism>
<protein>
    <submittedName>
        <fullName evidence="1">Uncharacterized protein</fullName>
    </submittedName>
</protein>
<evidence type="ECO:0000313" key="2">
    <source>
        <dbReference type="Proteomes" id="UP000623467"/>
    </source>
</evidence>
<reference evidence="1" key="1">
    <citation type="submission" date="2020-05" db="EMBL/GenBank/DDBJ databases">
        <title>Mycena genomes resolve the evolution of fungal bioluminescence.</title>
        <authorList>
            <person name="Tsai I.J."/>
        </authorList>
    </citation>
    <scope>NUCLEOTIDE SEQUENCE</scope>
    <source>
        <strain evidence="1">160909Yilan</strain>
    </source>
</reference>
<dbReference type="EMBL" id="JACAZH010000005">
    <property type="protein sequence ID" value="KAF7367329.1"/>
    <property type="molecule type" value="Genomic_DNA"/>
</dbReference>
<dbReference type="OrthoDB" id="2959991at2759"/>
<dbReference type="Proteomes" id="UP000623467">
    <property type="component" value="Unassembled WGS sequence"/>
</dbReference>
<evidence type="ECO:0000313" key="1">
    <source>
        <dbReference type="EMBL" id="KAF7367329.1"/>
    </source>
</evidence>
<name>A0A8H7D9K4_9AGAR</name>
<sequence>MPRQDLPFPSISLVLSQSPSTSYLVFPWTSITYQEPFAPAAVAAYPIPVQTQQTAVSTSNSLITIIRALRQFFANIISRLKARFTT</sequence>
<proteinExistence type="predicted"/>
<dbReference type="AlphaFoldDB" id="A0A8H7D9K4"/>